<reference evidence="2" key="1">
    <citation type="submission" date="2023-06" db="EMBL/GenBank/DDBJ databases">
        <title>Genome-scale phylogeny and comparative genomics of the fungal order Sordariales.</title>
        <authorList>
            <consortium name="Lawrence Berkeley National Laboratory"/>
            <person name="Hensen N."/>
            <person name="Bonometti L."/>
            <person name="Westerberg I."/>
            <person name="Brannstrom I.O."/>
            <person name="Guillou S."/>
            <person name="Cros-Aarteil S."/>
            <person name="Calhoun S."/>
            <person name="Haridas S."/>
            <person name="Kuo A."/>
            <person name="Mondo S."/>
            <person name="Pangilinan J."/>
            <person name="Riley R."/>
            <person name="Labutti K."/>
            <person name="Andreopoulos B."/>
            <person name="Lipzen A."/>
            <person name="Chen C."/>
            <person name="Yanf M."/>
            <person name="Daum C."/>
            <person name="Ng V."/>
            <person name="Clum A."/>
            <person name="Steindorff A."/>
            <person name="Ohm R."/>
            <person name="Martin F."/>
            <person name="Silar P."/>
            <person name="Natvig D."/>
            <person name="Lalanne C."/>
            <person name="Gautier V."/>
            <person name="Ament-Velasquez S.L."/>
            <person name="Kruys A."/>
            <person name="Hutchinson M.I."/>
            <person name="Powell A.J."/>
            <person name="Barry K."/>
            <person name="Miller A.N."/>
            <person name="Grigoriev I.V."/>
            <person name="Debuchy R."/>
            <person name="Gladieux P."/>
            <person name="Thoren M.H."/>
            <person name="Johannesson H."/>
        </authorList>
    </citation>
    <scope>NUCLEOTIDE SEQUENCE</scope>
    <source>
        <strain evidence="2">SMH4607-1</strain>
    </source>
</reference>
<gene>
    <name evidence="2" type="ORF">B0H67DRAFT_645025</name>
</gene>
<dbReference type="Proteomes" id="UP001172102">
    <property type="component" value="Unassembled WGS sequence"/>
</dbReference>
<evidence type="ECO:0008006" key="4">
    <source>
        <dbReference type="Google" id="ProtNLM"/>
    </source>
</evidence>
<comment type="caution">
    <text evidence="2">The sequence shown here is derived from an EMBL/GenBank/DDBJ whole genome shotgun (WGS) entry which is preliminary data.</text>
</comment>
<feature type="compositionally biased region" description="Basic and acidic residues" evidence="1">
    <location>
        <begin position="417"/>
        <end position="426"/>
    </location>
</feature>
<organism evidence="2 3">
    <name type="scientific">Lasiosphaeris hirsuta</name>
    <dbReference type="NCBI Taxonomy" id="260670"/>
    <lineage>
        <taxon>Eukaryota</taxon>
        <taxon>Fungi</taxon>
        <taxon>Dikarya</taxon>
        <taxon>Ascomycota</taxon>
        <taxon>Pezizomycotina</taxon>
        <taxon>Sordariomycetes</taxon>
        <taxon>Sordariomycetidae</taxon>
        <taxon>Sordariales</taxon>
        <taxon>Lasiosphaeriaceae</taxon>
        <taxon>Lasiosphaeris</taxon>
    </lineage>
</organism>
<protein>
    <recommendedName>
        <fullName evidence="4">CCHC-type domain-containing protein</fullName>
    </recommendedName>
</protein>
<feature type="region of interest" description="Disordered" evidence="1">
    <location>
        <begin position="386"/>
        <end position="453"/>
    </location>
</feature>
<evidence type="ECO:0000313" key="3">
    <source>
        <dbReference type="Proteomes" id="UP001172102"/>
    </source>
</evidence>
<evidence type="ECO:0000313" key="2">
    <source>
        <dbReference type="EMBL" id="KAK0715249.1"/>
    </source>
</evidence>
<feature type="region of interest" description="Disordered" evidence="1">
    <location>
        <begin position="264"/>
        <end position="288"/>
    </location>
</feature>
<proteinExistence type="predicted"/>
<dbReference type="EMBL" id="JAUKUA010000004">
    <property type="protein sequence ID" value="KAK0715249.1"/>
    <property type="molecule type" value="Genomic_DNA"/>
</dbReference>
<name>A0AA40DT69_9PEZI</name>
<sequence length="453" mass="50586">MPIFCGNKKCGQIGHTIGFCPGPPHRNGYMVGCFFCNTQEHQVDDCMLVARVCPPTILAHLVNDRACLPPWRTRVSWIQLALDHPEVIDFQSLPLTCMYVRNSYIPQRLWEGYLWGLPNFQFNGDPRFDGVTDAGSLLNLVTKNGTLSGSRVMTGAVTVLGALGLQRALHLNATLREYIPAYYRDYNGVYAKKNFESRMDTLEVISLQGVKELYRGMVNHKEMQLEGHDKIPYTLEELKELKQEADEQEEAFLTRIAKRFVDNQSDSDYSDETEKAQDASNNNGTANKGGRVVCVRTAIPAKAHVQGTQDKPENLSEEDERVQQFEELLKQMYRESVGTPREGTMCYWDQIRPRSGQPGCCPVHGAGPRPGCCPVHDIASRVRETHENLKEKEPGLYLGQHIARGTRADPEEDENSEENKKEEDKKKGKQGGSKGGKGGTAKATVAGNLGRGQ</sequence>
<accession>A0AA40DT69</accession>
<dbReference type="AlphaFoldDB" id="A0AA40DT69"/>
<evidence type="ECO:0000256" key="1">
    <source>
        <dbReference type="SAM" id="MobiDB-lite"/>
    </source>
</evidence>
<feature type="compositionally biased region" description="Gly residues" evidence="1">
    <location>
        <begin position="430"/>
        <end position="439"/>
    </location>
</feature>
<dbReference type="Gene3D" id="4.10.60.10">
    <property type="entry name" value="Zinc finger, CCHC-type"/>
    <property type="match status" value="1"/>
</dbReference>
<keyword evidence="3" id="KW-1185">Reference proteome</keyword>